<dbReference type="Gene3D" id="3.40.30.10">
    <property type="entry name" value="Glutaredoxin"/>
    <property type="match status" value="1"/>
</dbReference>
<dbReference type="InterPro" id="IPR000866">
    <property type="entry name" value="AhpC/TSA"/>
</dbReference>
<accession>A0A9E2P1H6</accession>
<evidence type="ECO:0000313" key="3">
    <source>
        <dbReference type="EMBL" id="MBU3853984.1"/>
    </source>
</evidence>
<reference evidence="3" key="2">
    <citation type="submission" date="2021-04" db="EMBL/GenBank/DDBJ databases">
        <authorList>
            <person name="Gilroy R."/>
        </authorList>
    </citation>
    <scope>NUCLEOTIDE SEQUENCE</scope>
    <source>
        <strain evidence="3">G3-2149</strain>
    </source>
</reference>
<evidence type="ECO:0000259" key="2">
    <source>
        <dbReference type="PROSITE" id="PS51352"/>
    </source>
</evidence>
<evidence type="ECO:0000256" key="1">
    <source>
        <dbReference type="SAM" id="SignalP"/>
    </source>
</evidence>
<dbReference type="Proteomes" id="UP000823865">
    <property type="component" value="Unassembled WGS sequence"/>
</dbReference>
<dbReference type="GO" id="GO:0016491">
    <property type="term" value="F:oxidoreductase activity"/>
    <property type="evidence" value="ECO:0007669"/>
    <property type="project" value="InterPro"/>
</dbReference>
<dbReference type="SUPFAM" id="SSF52833">
    <property type="entry name" value="Thioredoxin-like"/>
    <property type="match status" value="1"/>
</dbReference>
<dbReference type="InterPro" id="IPR050553">
    <property type="entry name" value="Thioredoxin_ResA/DsbE_sf"/>
</dbReference>
<feature type="domain" description="Thioredoxin" evidence="2">
    <location>
        <begin position="238"/>
        <end position="376"/>
    </location>
</feature>
<reference evidence="3" key="1">
    <citation type="journal article" date="2021" name="PeerJ">
        <title>Extensive microbial diversity within the chicken gut microbiome revealed by metagenomics and culture.</title>
        <authorList>
            <person name="Gilroy R."/>
            <person name="Ravi A."/>
            <person name="Getino M."/>
            <person name="Pursley I."/>
            <person name="Horton D.L."/>
            <person name="Alikhan N.F."/>
            <person name="Baker D."/>
            <person name="Gharbi K."/>
            <person name="Hall N."/>
            <person name="Watson M."/>
            <person name="Adriaenssens E.M."/>
            <person name="Foster-Nyarko E."/>
            <person name="Jarju S."/>
            <person name="Secka A."/>
            <person name="Antonio M."/>
            <person name="Oren A."/>
            <person name="Chaudhuri R.R."/>
            <person name="La Ragione R."/>
            <person name="Hildebrand F."/>
            <person name="Pallen M.J."/>
        </authorList>
    </citation>
    <scope>NUCLEOTIDE SEQUENCE</scope>
    <source>
        <strain evidence="3">G3-2149</strain>
    </source>
</reference>
<dbReference type="EMBL" id="JAHLFU010000196">
    <property type="protein sequence ID" value="MBU3853984.1"/>
    <property type="molecule type" value="Genomic_DNA"/>
</dbReference>
<sequence length="376" mass="42476">MKTKFLSFLTFCLLAGTVAADNLSGNIQGVESGAVIVCSYDPANGQALMRDTVTLQNGMFSITVPDRLMQIHVIAKPKDHTVAAMMMSPLNAFLFLPGDHLKLNGPITALKPSGTRLYKELDACVTWNNLRAESDSLLRIINTYYQEKEKNQEILSRLMVQLKEVHAEQEKACKEIVMQQPGSLAAAYLVMQQPLNYAVSLIPLLSTEIQNGVFRPVFDRMKSAHELARKREEAQKTLVAGKKAPDFRLRDLKGQERTLADFQGKYVLLDFWGTWCGWCIKGIPQMKEYYQKYKDRMEIVGICCNDTENAWRNGVTKHGLPWTNLYNGYEKEVTTRYAVSGFPTKVLIDPNGNLVQIFVGESEGLYQKLDKLFTNQ</sequence>
<keyword evidence="1" id="KW-0732">Signal</keyword>
<dbReference type="PANTHER" id="PTHR42852">
    <property type="entry name" value="THIOL:DISULFIDE INTERCHANGE PROTEIN DSBE"/>
    <property type="match status" value="1"/>
</dbReference>
<gene>
    <name evidence="3" type="ORF">H9789_09285</name>
</gene>
<feature type="chain" id="PRO_5038737381" evidence="1">
    <location>
        <begin position="21"/>
        <end position="376"/>
    </location>
</feature>
<dbReference type="PROSITE" id="PS51352">
    <property type="entry name" value="THIOREDOXIN_2"/>
    <property type="match status" value="1"/>
</dbReference>
<protein>
    <submittedName>
        <fullName evidence="3">TlpA family protein disulfide reductase</fullName>
    </submittedName>
</protein>
<dbReference type="GO" id="GO:0016209">
    <property type="term" value="F:antioxidant activity"/>
    <property type="evidence" value="ECO:0007669"/>
    <property type="project" value="InterPro"/>
</dbReference>
<dbReference type="PANTHER" id="PTHR42852:SF13">
    <property type="entry name" value="PROTEIN DIPZ"/>
    <property type="match status" value="1"/>
</dbReference>
<evidence type="ECO:0000313" key="4">
    <source>
        <dbReference type="Proteomes" id="UP000823865"/>
    </source>
</evidence>
<organism evidence="3 4">
    <name type="scientific">Candidatus Paraprevotella stercoravium</name>
    <dbReference type="NCBI Taxonomy" id="2838725"/>
    <lineage>
        <taxon>Bacteria</taxon>
        <taxon>Pseudomonadati</taxon>
        <taxon>Bacteroidota</taxon>
        <taxon>Bacteroidia</taxon>
        <taxon>Bacteroidales</taxon>
        <taxon>Prevotellaceae</taxon>
        <taxon>Paraprevotella</taxon>
    </lineage>
</organism>
<dbReference type="InterPro" id="IPR036249">
    <property type="entry name" value="Thioredoxin-like_sf"/>
</dbReference>
<dbReference type="CDD" id="cd02966">
    <property type="entry name" value="TlpA_like_family"/>
    <property type="match status" value="1"/>
</dbReference>
<dbReference type="InterPro" id="IPR013766">
    <property type="entry name" value="Thioredoxin_domain"/>
</dbReference>
<comment type="caution">
    <text evidence="3">The sequence shown here is derived from an EMBL/GenBank/DDBJ whole genome shotgun (WGS) entry which is preliminary data.</text>
</comment>
<dbReference type="AlphaFoldDB" id="A0A9E2P1H6"/>
<proteinExistence type="predicted"/>
<name>A0A9E2P1H6_9BACT</name>
<dbReference type="Pfam" id="PF00578">
    <property type="entry name" value="AhpC-TSA"/>
    <property type="match status" value="1"/>
</dbReference>
<feature type="signal peptide" evidence="1">
    <location>
        <begin position="1"/>
        <end position="20"/>
    </location>
</feature>